<feature type="region of interest" description="Disordered" evidence="3">
    <location>
        <begin position="1"/>
        <end position="38"/>
    </location>
</feature>
<proteinExistence type="inferred from homology"/>
<feature type="region of interest" description="Disordered" evidence="3">
    <location>
        <begin position="78"/>
        <end position="108"/>
    </location>
</feature>
<comment type="caution">
    <text evidence="5">The sequence shown here is derived from an EMBL/GenBank/DDBJ whole genome shotgun (WGS) entry which is preliminary data.</text>
</comment>
<dbReference type="PANTHER" id="PTHR12722">
    <property type="entry name" value="XAP-5 PROTEIN-RELATED"/>
    <property type="match status" value="1"/>
</dbReference>
<dbReference type="AlphaFoldDB" id="A0A9P1IVQ3"/>
<dbReference type="EMBL" id="CANHGI010000005">
    <property type="protein sequence ID" value="CAI5452025.1"/>
    <property type="molecule type" value="Genomic_DNA"/>
</dbReference>
<reference evidence="5" key="1">
    <citation type="submission" date="2022-11" db="EMBL/GenBank/DDBJ databases">
        <authorList>
            <person name="Kikuchi T."/>
        </authorList>
    </citation>
    <scope>NUCLEOTIDE SEQUENCE</scope>
    <source>
        <strain evidence="5">PS1010</strain>
    </source>
</reference>
<dbReference type="OrthoDB" id="1562195at2759"/>
<comment type="similarity">
    <text evidence="1">Belongs to the FAM50 family.</text>
</comment>
<evidence type="ECO:0000313" key="5">
    <source>
        <dbReference type="EMBL" id="CAI5452025.1"/>
    </source>
</evidence>
<feature type="domain" description="FAM50A/XAP5 C-terminal" evidence="4">
    <location>
        <begin position="179"/>
        <end position="318"/>
    </location>
</feature>
<name>A0A9P1IVQ3_9PELO</name>
<dbReference type="Proteomes" id="UP001152747">
    <property type="component" value="Unassembled WGS sequence"/>
</dbReference>
<dbReference type="InterPro" id="IPR007005">
    <property type="entry name" value="XAP5"/>
</dbReference>
<dbReference type="GO" id="GO:0006325">
    <property type="term" value="P:chromatin organization"/>
    <property type="evidence" value="ECO:0007669"/>
    <property type="project" value="TreeGrafter"/>
</dbReference>
<evidence type="ECO:0000259" key="4">
    <source>
        <dbReference type="Pfam" id="PF04921"/>
    </source>
</evidence>
<dbReference type="InterPro" id="IPR048337">
    <property type="entry name" value="FAM50A/XAP5_C"/>
</dbReference>
<evidence type="ECO:0000313" key="6">
    <source>
        <dbReference type="Proteomes" id="UP001152747"/>
    </source>
</evidence>
<protein>
    <recommendedName>
        <fullName evidence="2">Protein FAM50 homolog</fullName>
    </recommendedName>
</protein>
<dbReference type="Pfam" id="PF04921">
    <property type="entry name" value="XAP5"/>
    <property type="match status" value="1"/>
</dbReference>
<feature type="compositionally biased region" description="Basic and acidic residues" evidence="3">
    <location>
        <begin position="16"/>
        <end position="38"/>
    </location>
</feature>
<feature type="compositionally biased region" description="Basic and acidic residues" evidence="3">
    <location>
        <begin position="99"/>
        <end position="108"/>
    </location>
</feature>
<accession>A0A9P1IVQ3</accession>
<sequence>MSRADEGRLIHLAKRREREKEDHEKQLKKLEEDKEKSKMGISGKFTANYDSVQETMRAQTYGLLSLDDMKNLQKNAISSRDLQVARGDSSTSQLPEKSVNTEKDDLVKQHTQKRVLSFAQDDEEDEEEEPVFIPKKRLGMDPTVDTSFLPDKEREEEIRRKREELAAEWREMQEVEKNEEITVAYAYWDGSSHRKNMKIRRGNTIAQCLAKAIEALKKEFSELRNSTAENLMFVKEDLIIPHFYTFHDFIVTKAMGKSGPLFIFDAASDVRIRQDAALDYGESHPAKIVLRSWYEKNKHIYPASKWEPFVPSKKYGKDFDDLTGI</sequence>
<evidence type="ECO:0000256" key="2">
    <source>
        <dbReference type="ARBA" id="ARBA00016617"/>
    </source>
</evidence>
<dbReference type="GO" id="GO:0005634">
    <property type="term" value="C:nucleus"/>
    <property type="evidence" value="ECO:0007669"/>
    <property type="project" value="InterPro"/>
</dbReference>
<keyword evidence="6" id="KW-1185">Reference proteome</keyword>
<evidence type="ECO:0000256" key="1">
    <source>
        <dbReference type="ARBA" id="ARBA00009980"/>
    </source>
</evidence>
<evidence type="ECO:0000256" key="3">
    <source>
        <dbReference type="SAM" id="MobiDB-lite"/>
    </source>
</evidence>
<organism evidence="5 6">
    <name type="scientific">Caenorhabditis angaria</name>
    <dbReference type="NCBI Taxonomy" id="860376"/>
    <lineage>
        <taxon>Eukaryota</taxon>
        <taxon>Metazoa</taxon>
        <taxon>Ecdysozoa</taxon>
        <taxon>Nematoda</taxon>
        <taxon>Chromadorea</taxon>
        <taxon>Rhabditida</taxon>
        <taxon>Rhabditina</taxon>
        <taxon>Rhabditomorpha</taxon>
        <taxon>Rhabditoidea</taxon>
        <taxon>Rhabditidae</taxon>
        <taxon>Peloderinae</taxon>
        <taxon>Caenorhabditis</taxon>
    </lineage>
</organism>
<dbReference type="PANTHER" id="PTHR12722:SF0">
    <property type="entry name" value="PROTEIN FAM50A"/>
    <property type="match status" value="1"/>
</dbReference>
<gene>
    <name evidence="5" type="ORF">CAMP_LOCUS14662</name>
</gene>